<organism evidence="4 5">
    <name type="scientific">Nocardioides imazamoxiresistens</name>
    <dbReference type="NCBI Taxonomy" id="3231893"/>
    <lineage>
        <taxon>Bacteria</taxon>
        <taxon>Bacillati</taxon>
        <taxon>Actinomycetota</taxon>
        <taxon>Actinomycetes</taxon>
        <taxon>Propionibacteriales</taxon>
        <taxon>Nocardioidaceae</taxon>
        <taxon>Nocardioides</taxon>
    </lineage>
</organism>
<evidence type="ECO:0000256" key="2">
    <source>
        <dbReference type="SAM" id="MobiDB-lite"/>
    </source>
</evidence>
<keyword evidence="3" id="KW-0812">Transmembrane</keyword>
<keyword evidence="5" id="KW-1185">Reference proteome</keyword>
<keyword evidence="1" id="KW-0326">Glycosidase</keyword>
<feature type="transmembrane region" description="Helical" evidence="3">
    <location>
        <begin position="70"/>
        <end position="90"/>
    </location>
</feature>
<evidence type="ECO:0000313" key="4">
    <source>
        <dbReference type="EMBL" id="MDT9592709.1"/>
    </source>
</evidence>
<dbReference type="PANTHER" id="PTHR34876:SF4">
    <property type="entry name" value="1,4-BETA-D-GLUCAN CELLOBIOHYDROLASE C-RELATED"/>
    <property type="match status" value="1"/>
</dbReference>
<dbReference type="EC" id="3.2.1.-" evidence="1"/>
<protein>
    <recommendedName>
        <fullName evidence="1">Glucanase</fullName>
        <ecNumber evidence="1">3.2.1.-</ecNumber>
    </recommendedName>
</protein>
<dbReference type="EMBL" id="JAVYII010000002">
    <property type="protein sequence ID" value="MDT9592709.1"/>
    <property type="molecule type" value="Genomic_DNA"/>
</dbReference>
<feature type="region of interest" description="Disordered" evidence="2">
    <location>
        <begin position="1"/>
        <end position="61"/>
    </location>
</feature>
<keyword evidence="1" id="KW-0119">Carbohydrate metabolism</keyword>
<dbReference type="GO" id="GO:0016787">
    <property type="term" value="F:hydrolase activity"/>
    <property type="evidence" value="ECO:0007669"/>
    <property type="project" value="UniProtKB-KW"/>
</dbReference>
<keyword evidence="1" id="KW-0624">Polysaccharide degradation</keyword>
<dbReference type="RefSeq" id="WP_315732131.1">
    <property type="nucleotide sequence ID" value="NZ_JAVYII010000002.1"/>
</dbReference>
<name>A0ABU3PU52_9ACTN</name>
<dbReference type="Pfam" id="PF01341">
    <property type="entry name" value="Glyco_hydro_6"/>
    <property type="match status" value="1"/>
</dbReference>
<evidence type="ECO:0000256" key="1">
    <source>
        <dbReference type="RuleBase" id="RU361186"/>
    </source>
</evidence>
<accession>A0ABU3PU52</accession>
<feature type="compositionally biased region" description="Basic and acidic residues" evidence="2">
    <location>
        <begin position="1"/>
        <end position="21"/>
    </location>
</feature>
<gene>
    <name evidence="4" type="ORF">RDV89_06505</name>
</gene>
<keyword evidence="3" id="KW-0472">Membrane</keyword>
<dbReference type="Gene3D" id="3.20.20.40">
    <property type="entry name" value="1, 4-beta cellobiohydrolase"/>
    <property type="match status" value="1"/>
</dbReference>
<sequence>MAKRNDEVGDERDGRRPELSGHRHLPGHVRRADPAVVEAVNRQGQTARPGPTDREVAAARDTQRRRRRRWWALGTVLALVASAVIAWTVLDGPLTGRLPWSDAQADNPFAGRGLYVQDGTQAADASADAAATGRSGDAALLDRLADVPTSIWLTPEALGQGRVGSYVRPIAEDAAASGEVAVFVVYGVTDRDCQSAESAGGLPPEEYASWVGEIASAMAAGNGRAVAVLEPDGLASTFDCPGIAAERVRLLAGAVGSLVDANVPTYVDAGHSDWRSVEDMAGLLRQVGVERVRGFSTNVAAYQSDADEREYAESLTAALGGEAHYVVDTGRNGGADRPGSQWCNPVPVGPFGADPGAVEDGSHQDARLWIKPPGESDGSGAECAGGPAAGSFWAERALAMAAASGWG</sequence>
<dbReference type="SUPFAM" id="SSF51989">
    <property type="entry name" value="Glycosyl hydrolases family 6, cellulases"/>
    <property type="match status" value="1"/>
</dbReference>
<comment type="similarity">
    <text evidence="1">Belongs to the glycosyl hydrolase family 6.</text>
</comment>
<dbReference type="InterPro" id="IPR036434">
    <property type="entry name" value="Beta_cellobiohydrolase_sf"/>
</dbReference>
<keyword evidence="3" id="KW-1133">Transmembrane helix</keyword>
<evidence type="ECO:0000313" key="5">
    <source>
        <dbReference type="Proteomes" id="UP001268542"/>
    </source>
</evidence>
<proteinExistence type="inferred from homology"/>
<evidence type="ECO:0000256" key="3">
    <source>
        <dbReference type="SAM" id="Phobius"/>
    </source>
</evidence>
<dbReference type="InterPro" id="IPR016288">
    <property type="entry name" value="Beta_cellobiohydrolase"/>
</dbReference>
<keyword evidence="1" id="KW-0136">Cellulose degradation</keyword>
<feature type="compositionally biased region" description="Basic and acidic residues" evidence="2">
    <location>
        <begin position="51"/>
        <end position="61"/>
    </location>
</feature>
<dbReference type="PANTHER" id="PTHR34876">
    <property type="match status" value="1"/>
</dbReference>
<comment type="caution">
    <text evidence="4">The sequence shown here is derived from an EMBL/GenBank/DDBJ whole genome shotgun (WGS) entry which is preliminary data.</text>
</comment>
<dbReference type="Proteomes" id="UP001268542">
    <property type="component" value="Unassembled WGS sequence"/>
</dbReference>
<reference evidence="4 5" key="1">
    <citation type="submission" date="2023-08" db="EMBL/GenBank/DDBJ databases">
        <title>Nocardioides seae sp. nov., a bacterium isolated from a soil.</title>
        <authorList>
            <person name="Wang X."/>
        </authorList>
    </citation>
    <scope>NUCLEOTIDE SEQUENCE [LARGE SCALE GENOMIC DNA]</scope>
    <source>
        <strain evidence="4 5">YZH12</strain>
    </source>
</reference>
<dbReference type="PRINTS" id="PR00733">
    <property type="entry name" value="GLHYDRLASE6"/>
</dbReference>
<keyword evidence="1 4" id="KW-0378">Hydrolase</keyword>